<evidence type="ECO:0000313" key="2">
    <source>
        <dbReference type="Proteomes" id="UP000594454"/>
    </source>
</evidence>
<proteinExistence type="predicted"/>
<dbReference type="AlphaFoldDB" id="A0A7R8UC38"/>
<reference evidence="1 2" key="1">
    <citation type="submission" date="2020-11" db="EMBL/GenBank/DDBJ databases">
        <authorList>
            <person name="Wallbank WR R."/>
            <person name="Pardo Diaz C."/>
            <person name="Kozak K."/>
            <person name="Martin S."/>
            <person name="Jiggins C."/>
            <person name="Moest M."/>
            <person name="Warren A I."/>
            <person name="Generalovic N T."/>
            <person name="Byers J.R.P. K."/>
            <person name="Montejo-Kovacevich G."/>
            <person name="Yen C E."/>
        </authorList>
    </citation>
    <scope>NUCLEOTIDE SEQUENCE [LARGE SCALE GENOMIC DNA]</scope>
</reference>
<evidence type="ECO:0000313" key="1">
    <source>
        <dbReference type="EMBL" id="CAD7078041.1"/>
    </source>
</evidence>
<gene>
    <name evidence="1" type="ORF">HERILL_LOCUS1334</name>
</gene>
<accession>A0A7R8UC38</accession>
<organism evidence="1 2">
    <name type="scientific">Hermetia illucens</name>
    <name type="common">Black soldier fly</name>
    <dbReference type="NCBI Taxonomy" id="343691"/>
    <lineage>
        <taxon>Eukaryota</taxon>
        <taxon>Metazoa</taxon>
        <taxon>Ecdysozoa</taxon>
        <taxon>Arthropoda</taxon>
        <taxon>Hexapoda</taxon>
        <taxon>Insecta</taxon>
        <taxon>Pterygota</taxon>
        <taxon>Neoptera</taxon>
        <taxon>Endopterygota</taxon>
        <taxon>Diptera</taxon>
        <taxon>Brachycera</taxon>
        <taxon>Stratiomyomorpha</taxon>
        <taxon>Stratiomyidae</taxon>
        <taxon>Hermetiinae</taxon>
        <taxon>Hermetia</taxon>
    </lineage>
</organism>
<dbReference type="EMBL" id="LR899009">
    <property type="protein sequence ID" value="CAD7078041.1"/>
    <property type="molecule type" value="Genomic_DNA"/>
</dbReference>
<name>A0A7R8UC38_HERIL</name>
<protein>
    <submittedName>
        <fullName evidence="1">Uncharacterized protein</fullName>
    </submittedName>
</protein>
<sequence length="72" mass="8190">MERVDYIAYAKGFAKMIDAVVSSVEHKVILERKIFGSYILNSGLEQHSFQTFDVILRSIVKLEVETEGNGRL</sequence>
<keyword evidence="2" id="KW-1185">Reference proteome</keyword>
<dbReference type="Proteomes" id="UP000594454">
    <property type="component" value="Chromosome 1"/>
</dbReference>
<dbReference type="InParanoid" id="A0A7R8UC38"/>